<dbReference type="SUPFAM" id="SSF53790">
    <property type="entry name" value="Tetrapyrrole methylase"/>
    <property type="match status" value="1"/>
</dbReference>
<evidence type="ECO:0000256" key="2">
    <source>
        <dbReference type="ARBA" id="ARBA00005156"/>
    </source>
</evidence>
<dbReference type="Proteomes" id="UP000265618">
    <property type="component" value="Unassembled WGS sequence"/>
</dbReference>
<dbReference type="InterPro" id="IPR014776">
    <property type="entry name" value="4pyrrole_Mease_sub2"/>
</dbReference>
<dbReference type="GO" id="GO:0141133">
    <property type="term" value="F:diphthine methyl ester synthase activity"/>
    <property type="evidence" value="ECO:0007669"/>
    <property type="project" value="UniProtKB-EC"/>
</dbReference>
<evidence type="ECO:0000256" key="6">
    <source>
        <dbReference type="ARBA" id="ARBA00022679"/>
    </source>
</evidence>
<dbReference type="PANTHER" id="PTHR10882:SF0">
    <property type="entry name" value="DIPHTHINE METHYL ESTER SYNTHASE"/>
    <property type="match status" value="1"/>
</dbReference>
<comment type="caution">
    <text evidence="11">The sequence shown here is derived from an EMBL/GenBank/DDBJ whole genome shotgun (WGS) entry which is preliminary data.</text>
</comment>
<evidence type="ECO:0000259" key="10">
    <source>
        <dbReference type="Pfam" id="PF00590"/>
    </source>
</evidence>
<evidence type="ECO:0000313" key="12">
    <source>
        <dbReference type="Proteomes" id="UP000265618"/>
    </source>
</evidence>
<evidence type="ECO:0000256" key="1">
    <source>
        <dbReference type="ARBA" id="ARBA00004006"/>
    </source>
</evidence>
<evidence type="ECO:0000256" key="7">
    <source>
        <dbReference type="ARBA" id="ARBA00022691"/>
    </source>
</evidence>
<evidence type="ECO:0000256" key="3">
    <source>
        <dbReference type="ARBA" id="ARBA00006729"/>
    </source>
</evidence>
<dbReference type="InterPro" id="IPR014777">
    <property type="entry name" value="4pyrrole_Mease_sub1"/>
</dbReference>
<dbReference type="NCBIfam" id="TIGR00522">
    <property type="entry name" value="dph5"/>
    <property type="match status" value="1"/>
</dbReference>
<feature type="binding site" evidence="9">
    <location>
        <begin position="93"/>
        <end position="94"/>
    </location>
    <ligand>
        <name>S-adenosyl-L-methionine</name>
        <dbReference type="ChEBI" id="CHEBI:59789"/>
    </ligand>
</feature>
<dbReference type="EMBL" id="BDIP01003489">
    <property type="protein sequence ID" value="GIQ87774.1"/>
    <property type="molecule type" value="Genomic_DNA"/>
</dbReference>
<keyword evidence="12" id="KW-1185">Reference proteome</keyword>
<evidence type="ECO:0000313" key="11">
    <source>
        <dbReference type="EMBL" id="GIQ87774.1"/>
    </source>
</evidence>
<evidence type="ECO:0000256" key="9">
    <source>
        <dbReference type="PIRSR" id="PIRSR036432-1"/>
    </source>
</evidence>
<dbReference type="OrthoDB" id="2516at2759"/>
<organism evidence="11 12">
    <name type="scientific">Kipferlia bialata</name>
    <dbReference type="NCBI Taxonomy" id="797122"/>
    <lineage>
        <taxon>Eukaryota</taxon>
        <taxon>Metamonada</taxon>
        <taxon>Carpediemonas-like organisms</taxon>
        <taxon>Kipferlia</taxon>
    </lineage>
</organism>
<evidence type="ECO:0000256" key="5">
    <source>
        <dbReference type="ARBA" id="ARBA00022603"/>
    </source>
</evidence>
<comment type="pathway">
    <text evidence="2">Protein modification; peptidyl-diphthamide biosynthesis.</text>
</comment>
<comment type="catalytic activity">
    <reaction evidence="8">
        <text>2-[(3S)-amino-3-carboxypropyl]-L-histidyl-[translation elongation factor 2] + 4 S-adenosyl-L-methionine = diphthine methyl ester-[translation elongation factor 2] + 4 S-adenosyl-L-homocysteine + 3 H(+)</text>
        <dbReference type="Rhea" id="RHEA:42652"/>
        <dbReference type="Rhea" id="RHEA-COMP:9749"/>
        <dbReference type="Rhea" id="RHEA-COMP:10173"/>
        <dbReference type="ChEBI" id="CHEBI:15378"/>
        <dbReference type="ChEBI" id="CHEBI:57856"/>
        <dbReference type="ChEBI" id="CHEBI:59789"/>
        <dbReference type="ChEBI" id="CHEBI:73995"/>
        <dbReference type="ChEBI" id="CHEBI:79005"/>
        <dbReference type="EC" id="2.1.1.314"/>
    </reaction>
</comment>
<keyword evidence="7 9" id="KW-0949">S-adenosyl-L-methionine</keyword>
<dbReference type="Gene3D" id="3.40.1010.10">
    <property type="entry name" value="Cobalt-precorrin-4 Transmethylase, Domain 1"/>
    <property type="match status" value="1"/>
</dbReference>
<keyword evidence="6" id="KW-0808">Transferase</keyword>
<feature type="binding site" evidence="9">
    <location>
        <position position="65"/>
    </location>
    <ligand>
        <name>S-adenosyl-L-methionine</name>
        <dbReference type="ChEBI" id="CHEBI:59789"/>
    </ligand>
</feature>
<gene>
    <name evidence="11" type="ORF">KIPB_009880</name>
</gene>
<protein>
    <recommendedName>
        <fullName evidence="4">diphthine methyl ester synthase</fullName>
        <ecNumber evidence="4">2.1.1.314</ecNumber>
    </recommendedName>
</protein>
<dbReference type="AlphaFoldDB" id="A0A9K3D2G0"/>
<evidence type="ECO:0000256" key="4">
    <source>
        <dbReference type="ARBA" id="ARBA00011927"/>
    </source>
</evidence>
<keyword evidence="5" id="KW-0489">Methyltransferase</keyword>
<dbReference type="PANTHER" id="PTHR10882">
    <property type="entry name" value="DIPHTHINE SYNTHASE"/>
    <property type="match status" value="1"/>
</dbReference>
<dbReference type="InterPro" id="IPR035996">
    <property type="entry name" value="4pyrrol_Methylase_sf"/>
</dbReference>
<proteinExistence type="inferred from homology"/>
<dbReference type="GO" id="GO:0032259">
    <property type="term" value="P:methylation"/>
    <property type="evidence" value="ECO:0007669"/>
    <property type="project" value="UniProtKB-KW"/>
</dbReference>
<dbReference type="EC" id="2.1.1.314" evidence="4"/>
<feature type="domain" description="Tetrapyrrole methylase" evidence="10">
    <location>
        <begin position="23"/>
        <end position="148"/>
    </location>
</feature>
<feature type="non-terminal residue" evidence="11">
    <location>
        <position position="1"/>
    </location>
</feature>
<evidence type="ECO:0000256" key="8">
    <source>
        <dbReference type="ARBA" id="ARBA00048752"/>
    </source>
</evidence>
<feature type="binding site" evidence="9">
    <location>
        <position position="148"/>
    </location>
    <ligand>
        <name>S-adenosyl-L-methionine</name>
        <dbReference type="ChEBI" id="CHEBI:59789"/>
    </ligand>
</feature>
<dbReference type="Pfam" id="PF00590">
    <property type="entry name" value="TP_methylase"/>
    <property type="match status" value="1"/>
</dbReference>
<dbReference type="CDD" id="cd11647">
    <property type="entry name" value="DHP5_DphB"/>
    <property type="match status" value="1"/>
</dbReference>
<dbReference type="GO" id="GO:0017183">
    <property type="term" value="P:protein histidyl modification to diphthamide"/>
    <property type="evidence" value="ECO:0007669"/>
    <property type="project" value="InterPro"/>
</dbReference>
<dbReference type="Gene3D" id="3.30.950.10">
    <property type="entry name" value="Methyltransferase, Cobalt-precorrin-4 Transmethylase, Domain 2"/>
    <property type="match status" value="1"/>
</dbReference>
<feature type="non-terminal residue" evidence="11">
    <location>
        <position position="261"/>
    </location>
</feature>
<name>A0A9K3D2G0_9EUKA</name>
<reference evidence="11 12" key="1">
    <citation type="journal article" date="2018" name="PLoS ONE">
        <title>The draft genome of Kipferlia bialata reveals reductive genome evolution in fornicate parasites.</title>
        <authorList>
            <person name="Tanifuji G."/>
            <person name="Takabayashi S."/>
            <person name="Kume K."/>
            <person name="Takagi M."/>
            <person name="Nakayama T."/>
            <person name="Kamikawa R."/>
            <person name="Inagaki Y."/>
            <person name="Hashimoto T."/>
        </authorList>
    </citation>
    <scope>NUCLEOTIDE SEQUENCE [LARGE SCALE GENOMIC DNA]</scope>
    <source>
        <strain evidence="11">NY0173</strain>
    </source>
</reference>
<dbReference type="InterPro" id="IPR004551">
    <property type="entry name" value="Dphthn_synthase"/>
</dbReference>
<accession>A0A9K3D2G0</accession>
<comment type="similarity">
    <text evidence="3">Belongs to the diphthine synthase family.</text>
</comment>
<dbReference type="InterPro" id="IPR000878">
    <property type="entry name" value="4pyrrol_Mease"/>
</dbReference>
<comment type="function">
    <text evidence="1">S-adenosyl-L-methionine-dependent methyltransferase that catalyzes four methylations of the modified target histidine residue in translation elongation factor 2 (EF-2), to form an intermediate called diphthine methyl ester. The four successive methylation reactions represent the second step of diphthamide biosynthesis.</text>
</comment>
<sequence>KKCDKVFLESYTSILVSEKHMSSLVEDVIQRDDVISADRDMVETDSDQILDAAETGDSALLVIGDPFCATTHSDMYLRARERGIEVQVFHNASIMSAVGGSGLEVYRFGYCVSIVFWNWENSVSSRPTSFYTRILDNKARGLHTLCLLDIKVKERSDESYMHGTNEFLPPRYMTSFQAAEEIAACPTSMHTQAFEAAQYEDSDVEEDAIESPEDIGSSLAVACCRVGTTGERFYVGTLAELGKLGYGERMKNEEEEMEGIE</sequence>
<dbReference type="PIRSF" id="PIRSF036432">
    <property type="entry name" value="Diphthine_synth"/>
    <property type="match status" value="1"/>
</dbReference>